<dbReference type="AlphaFoldDB" id="A0A5P2DGM7"/>
<sequence>MSEIRVLGSRALRDKDFEHVTLPEPWMSASGREFVHQDPDVEAFRRTVPIYCGDFDLTVTCLERKNARDVGFERFVANCLRDQLHGHGGADPEDASTRFHFRAAYDLQQLAGMVVEEEAAAYVASLPYGAPIEVLWDFSNFGCLRWDWLETSVRLQGRPVPGTGGVHAPAVDGSEFLPRIFSHAEPDVMHQDVHAIREHALGQLKYLPDLREGLPRDAMAKLINEDILALSALCHRHGTFGEAVLPGAFDPITGFFLKARDGNSRQAFIETGEYFYEVLVSTS</sequence>
<organism evidence="1 2">
    <name type="scientific">Streptomyces venezuelae</name>
    <dbReference type="NCBI Taxonomy" id="54571"/>
    <lineage>
        <taxon>Bacteria</taxon>
        <taxon>Bacillati</taxon>
        <taxon>Actinomycetota</taxon>
        <taxon>Actinomycetes</taxon>
        <taxon>Kitasatosporales</taxon>
        <taxon>Streptomycetaceae</taxon>
        <taxon>Streptomyces</taxon>
    </lineage>
</organism>
<proteinExistence type="predicted"/>
<evidence type="ECO:0000313" key="2">
    <source>
        <dbReference type="Proteomes" id="UP000324101"/>
    </source>
</evidence>
<name>A0A5P2DGM7_STRVZ</name>
<gene>
    <name evidence="1" type="ORF">DEJ51_03175</name>
</gene>
<evidence type="ECO:0000313" key="1">
    <source>
        <dbReference type="EMBL" id="QES53377.1"/>
    </source>
</evidence>
<dbReference type="RefSeq" id="WP_150256072.1">
    <property type="nucleotide sequence ID" value="NZ_CP029189.1"/>
</dbReference>
<protein>
    <submittedName>
        <fullName evidence="1">Uncharacterized protein</fullName>
    </submittedName>
</protein>
<accession>A0A5P2DGM7</accession>
<dbReference type="EMBL" id="CP029189">
    <property type="protein sequence ID" value="QES53377.1"/>
    <property type="molecule type" value="Genomic_DNA"/>
</dbReference>
<dbReference type="Proteomes" id="UP000324101">
    <property type="component" value="Chromosome"/>
</dbReference>
<dbReference type="OrthoDB" id="9792525at2"/>
<reference evidence="1 2" key="1">
    <citation type="submission" date="2018-05" db="EMBL/GenBank/DDBJ databases">
        <title>Streptomyces venezuelae.</title>
        <authorList>
            <person name="Kim W."/>
            <person name="Lee N."/>
            <person name="Cho B.-K."/>
        </authorList>
    </citation>
    <scope>NUCLEOTIDE SEQUENCE [LARGE SCALE GENOMIC DNA]</scope>
    <source>
        <strain evidence="1 2">ATCC 21018</strain>
    </source>
</reference>